<feature type="compositionally biased region" description="Basic and acidic residues" evidence="1">
    <location>
        <begin position="120"/>
        <end position="135"/>
    </location>
</feature>
<protein>
    <submittedName>
        <fullName evidence="2">Uncharacterized protein</fullName>
    </submittedName>
</protein>
<gene>
    <name evidence="2" type="ORF">CQW49_17810</name>
</gene>
<reference evidence="3" key="1">
    <citation type="submission" date="2017-10" db="EMBL/GenBank/DDBJ databases">
        <title>Completed PacBio SMRT sequence of Methylosinus trichosporium OB3b reveals presence of a third large plasmid.</title>
        <authorList>
            <person name="Charles T.C."/>
            <person name="Lynch M.D.J."/>
            <person name="Heil J.R."/>
            <person name="Cheng J."/>
        </authorList>
    </citation>
    <scope>NUCLEOTIDE SEQUENCE [LARGE SCALE GENOMIC DNA]</scope>
    <source>
        <strain evidence="3">OB3b</strain>
    </source>
</reference>
<sequence>MDDAAELRRAADRLEEVESGVALDAAAIESRLPQQIHARSAGIGDVLLDMHSSTLSGLSDDDDVEGYVDFMTLICLSAAASISVSGARSDGRIPSLPDFLASARERYLNAVIVNAWVERSREEAEAATSRRESRAPTRSRQS</sequence>
<evidence type="ECO:0000313" key="3">
    <source>
        <dbReference type="Proteomes" id="UP000230709"/>
    </source>
</evidence>
<dbReference type="Proteomes" id="UP000230709">
    <property type="component" value="Chromosome"/>
</dbReference>
<accession>A0A2D2D3H0</accession>
<evidence type="ECO:0000313" key="2">
    <source>
        <dbReference type="EMBL" id="ATQ69527.1"/>
    </source>
</evidence>
<dbReference type="EMBL" id="CP023737">
    <property type="protein sequence ID" value="ATQ69527.1"/>
    <property type="molecule type" value="Genomic_DNA"/>
</dbReference>
<evidence type="ECO:0000256" key="1">
    <source>
        <dbReference type="SAM" id="MobiDB-lite"/>
    </source>
</evidence>
<feature type="region of interest" description="Disordered" evidence="1">
    <location>
        <begin position="120"/>
        <end position="142"/>
    </location>
</feature>
<name>A0A2D2D3H0_METT3</name>
<keyword evidence="3" id="KW-1185">Reference proteome</keyword>
<dbReference type="AlphaFoldDB" id="A0A2D2D3H0"/>
<dbReference type="KEGG" id="mtw:CQW49_17810"/>
<organism evidence="2 3">
    <name type="scientific">Methylosinus trichosporium (strain ATCC 35070 / NCIMB 11131 / UNIQEM 75 / OB3b)</name>
    <dbReference type="NCBI Taxonomy" id="595536"/>
    <lineage>
        <taxon>Bacteria</taxon>
        <taxon>Pseudomonadati</taxon>
        <taxon>Pseudomonadota</taxon>
        <taxon>Alphaproteobacteria</taxon>
        <taxon>Hyphomicrobiales</taxon>
        <taxon>Methylocystaceae</taxon>
        <taxon>Methylosinus</taxon>
    </lineage>
</organism>
<proteinExistence type="predicted"/>